<accession>A0A7S3JZG5</accession>
<dbReference type="EMBL" id="HBIJ01016415">
    <property type="protein sequence ID" value="CAE0370184.1"/>
    <property type="molecule type" value="Transcribed_RNA"/>
</dbReference>
<sequence>MMDVMMMFNLRYCFVLALLYDGLLKVEASANLRDSSSSGVFWEDVSIRKGKKDLVQSCGGSAGAGRLLVCLGPSGAGKTTLLRGLVSATRGLEAQGKVWQKPSGQRVHGLESGDCGLLAQDSEMFAMMTVYESLYFAYAMRGRYKPANATQEAIEAFGLEGVANSRVGDSRSAATSGAGSAAISGGERRRLCVAIELALCGSESPPKLIAADEPISGLDTVAAQTVIRHLRNYAKKHNIAAVVTLHAPSSRLWHDYVDDLLLMSPGGRIAYLGSARKAAAYFRKHFGFRLPPFYNPSEFYIDIVHDNSDLLCKHWVKYRRHYTIPTAFTSEQLTKNKQQQKSFLTIVKTRLQRFFLLYQRSLRQVSRDFKVLILRLLSTAGLAIFLADRYACPSERVLDATTVADRIALLTFSTVSMAMLSLVRSLDLVAKERPVVGRETERRLYSGLEYLWAKALAELPGDMLFASAHGIILKWRLQQRYKAGFSGEPLRASPAIPLATTAAASSTLGLAVGSLTPSADAALALGTPLMVIHLLTGIINPSGQAASNFNTEKSPVSLQSLSPIRHGVVWLIANELRGAVFDTKKGVKGVGPQIGAISLVRTGEQVLQRLGVPLTLRPARALLLLTLSHLFLSALGLTRALRYTVLRIFAFPYRLTRRIFFSLFSSINRSRK</sequence>
<dbReference type="GO" id="GO:0016020">
    <property type="term" value="C:membrane"/>
    <property type="evidence" value="ECO:0007669"/>
    <property type="project" value="UniProtKB-SubCell"/>
</dbReference>
<proteinExistence type="predicted"/>
<dbReference type="InterPro" id="IPR003439">
    <property type="entry name" value="ABC_transporter-like_ATP-bd"/>
</dbReference>
<reference evidence="8" key="1">
    <citation type="submission" date="2021-01" db="EMBL/GenBank/DDBJ databases">
        <authorList>
            <person name="Corre E."/>
            <person name="Pelletier E."/>
            <person name="Niang G."/>
            <person name="Scheremetjew M."/>
            <person name="Finn R."/>
            <person name="Kale V."/>
            <person name="Holt S."/>
            <person name="Cochrane G."/>
            <person name="Meng A."/>
            <person name="Brown T."/>
            <person name="Cohen L."/>
        </authorList>
    </citation>
    <scope>NUCLEOTIDE SEQUENCE</scope>
    <source>
        <strain evidence="8">CCMP1510</strain>
    </source>
</reference>
<dbReference type="InterPro" id="IPR027417">
    <property type="entry name" value="P-loop_NTPase"/>
</dbReference>
<dbReference type="GO" id="GO:0016887">
    <property type="term" value="F:ATP hydrolysis activity"/>
    <property type="evidence" value="ECO:0007669"/>
    <property type="project" value="InterPro"/>
</dbReference>
<feature type="domain" description="ABC transporter" evidence="7">
    <location>
        <begin position="40"/>
        <end position="291"/>
    </location>
</feature>
<dbReference type="Pfam" id="PF01061">
    <property type="entry name" value="ABC2_membrane"/>
    <property type="match status" value="1"/>
</dbReference>
<dbReference type="PROSITE" id="PS00211">
    <property type="entry name" value="ABC_TRANSPORTER_1"/>
    <property type="match status" value="1"/>
</dbReference>
<gene>
    <name evidence="8" type="ORF">ALAG00032_LOCUS10948</name>
</gene>
<evidence type="ECO:0000313" key="8">
    <source>
        <dbReference type="EMBL" id="CAE0370184.1"/>
    </source>
</evidence>
<dbReference type="PANTHER" id="PTHR48041:SF139">
    <property type="entry name" value="PROTEIN SCARLET"/>
    <property type="match status" value="1"/>
</dbReference>
<dbReference type="GO" id="GO:0005524">
    <property type="term" value="F:ATP binding"/>
    <property type="evidence" value="ECO:0007669"/>
    <property type="project" value="InterPro"/>
</dbReference>
<comment type="subcellular location">
    <subcellularLocation>
        <location evidence="1">Membrane</location>
        <topology evidence="1">Multi-pass membrane protein</topology>
    </subcellularLocation>
</comment>
<keyword evidence="4" id="KW-1133">Transmembrane helix</keyword>
<evidence type="ECO:0000256" key="5">
    <source>
        <dbReference type="ARBA" id="ARBA00023136"/>
    </source>
</evidence>
<evidence type="ECO:0000256" key="2">
    <source>
        <dbReference type="ARBA" id="ARBA00022448"/>
    </source>
</evidence>
<protein>
    <recommendedName>
        <fullName evidence="7">ABC transporter domain-containing protein</fullName>
    </recommendedName>
</protein>
<dbReference type="Pfam" id="PF19055">
    <property type="entry name" value="ABC2_membrane_7"/>
    <property type="match status" value="1"/>
</dbReference>
<evidence type="ECO:0000256" key="3">
    <source>
        <dbReference type="ARBA" id="ARBA00022692"/>
    </source>
</evidence>
<dbReference type="SUPFAM" id="SSF52540">
    <property type="entry name" value="P-loop containing nucleoside triphosphate hydrolases"/>
    <property type="match status" value="1"/>
</dbReference>
<evidence type="ECO:0000256" key="4">
    <source>
        <dbReference type="ARBA" id="ARBA00022989"/>
    </source>
</evidence>
<keyword evidence="2" id="KW-0813">Transport</keyword>
<dbReference type="Pfam" id="PF00005">
    <property type="entry name" value="ABC_tran"/>
    <property type="match status" value="1"/>
</dbReference>
<dbReference type="AlphaFoldDB" id="A0A7S3JZG5"/>
<evidence type="ECO:0000259" key="7">
    <source>
        <dbReference type="PROSITE" id="PS50893"/>
    </source>
</evidence>
<keyword evidence="6" id="KW-0732">Signal</keyword>
<dbReference type="InterPro" id="IPR050352">
    <property type="entry name" value="ABCG_transporters"/>
</dbReference>
<feature type="chain" id="PRO_5030734103" description="ABC transporter domain-containing protein" evidence="6">
    <location>
        <begin position="29"/>
        <end position="672"/>
    </location>
</feature>
<dbReference type="Gene3D" id="3.40.50.300">
    <property type="entry name" value="P-loop containing nucleotide triphosphate hydrolases"/>
    <property type="match status" value="1"/>
</dbReference>
<keyword evidence="5" id="KW-0472">Membrane</keyword>
<dbReference type="InterPro" id="IPR017871">
    <property type="entry name" value="ABC_transporter-like_CS"/>
</dbReference>
<dbReference type="PANTHER" id="PTHR48041">
    <property type="entry name" value="ABC TRANSPORTER G FAMILY MEMBER 28"/>
    <property type="match status" value="1"/>
</dbReference>
<dbReference type="InterPro" id="IPR013525">
    <property type="entry name" value="ABC2_TM"/>
</dbReference>
<feature type="signal peptide" evidence="6">
    <location>
        <begin position="1"/>
        <end position="28"/>
    </location>
</feature>
<name>A0A7S3JZG5_9STRA</name>
<organism evidence="8">
    <name type="scientific">Aureoumbra lagunensis</name>
    <dbReference type="NCBI Taxonomy" id="44058"/>
    <lineage>
        <taxon>Eukaryota</taxon>
        <taxon>Sar</taxon>
        <taxon>Stramenopiles</taxon>
        <taxon>Ochrophyta</taxon>
        <taxon>Pelagophyceae</taxon>
        <taxon>Pelagomonadales</taxon>
        <taxon>Aureoumbra</taxon>
    </lineage>
</organism>
<keyword evidence="3" id="KW-0812">Transmembrane</keyword>
<dbReference type="InterPro" id="IPR043926">
    <property type="entry name" value="ABCG_dom"/>
</dbReference>
<dbReference type="GO" id="GO:0140359">
    <property type="term" value="F:ABC-type transporter activity"/>
    <property type="evidence" value="ECO:0007669"/>
    <property type="project" value="InterPro"/>
</dbReference>
<dbReference type="PROSITE" id="PS50893">
    <property type="entry name" value="ABC_TRANSPORTER_2"/>
    <property type="match status" value="1"/>
</dbReference>
<evidence type="ECO:0000256" key="6">
    <source>
        <dbReference type="SAM" id="SignalP"/>
    </source>
</evidence>
<evidence type="ECO:0000256" key="1">
    <source>
        <dbReference type="ARBA" id="ARBA00004141"/>
    </source>
</evidence>